<organism evidence="12 13">
    <name type="scientific">Paracoccus sulfuroxidans</name>
    <dbReference type="NCBI Taxonomy" id="384678"/>
    <lineage>
        <taxon>Bacteria</taxon>
        <taxon>Pseudomonadati</taxon>
        <taxon>Pseudomonadota</taxon>
        <taxon>Alphaproteobacteria</taxon>
        <taxon>Rhodobacterales</taxon>
        <taxon>Paracoccaceae</taxon>
        <taxon>Paracoccus</taxon>
    </lineage>
</organism>
<dbReference type="GO" id="GO:0008360">
    <property type="term" value="P:regulation of cell shape"/>
    <property type="evidence" value="ECO:0007669"/>
    <property type="project" value="UniProtKB-UniRule"/>
</dbReference>
<dbReference type="GO" id="GO:0018104">
    <property type="term" value="P:peptidoglycan-protein cross-linking"/>
    <property type="evidence" value="ECO:0007669"/>
    <property type="project" value="TreeGrafter"/>
</dbReference>
<evidence type="ECO:0000313" key="13">
    <source>
        <dbReference type="Proteomes" id="UP000316225"/>
    </source>
</evidence>
<comment type="similarity">
    <text evidence="2">Belongs to the YkuD family.</text>
</comment>
<comment type="caution">
    <text evidence="12">The sequence shown here is derived from an EMBL/GenBank/DDBJ whole genome shotgun (WGS) entry which is preliminary data.</text>
</comment>
<evidence type="ECO:0000256" key="1">
    <source>
        <dbReference type="ARBA" id="ARBA00004752"/>
    </source>
</evidence>
<dbReference type="Pfam" id="PF03734">
    <property type="entry name" value="YkuD"/>
    <property type="match status" value="1"/>
</dbReference>
<evidence type="ECO:0000256" key="9">
    <source>
        <dbReference type="PROSITE-ProRule" id="PRU01373"/>
    </source>
</evidence>
<feature type="active site" description="Nucleophile" evidence="9">
    <location>
        <position position="197"/>
    </location>
</feature>
<keyword evidence="6 9" id="KW-0133">Cell shape</keyword>
<accession>A0A562NL24</accession>
<evidence type="ECO:0000256" key="6">
    <source>
        <dbReference type="ARBA" id="ARBA00022960"/>
    </source>
</evidence>
<evidence type="ECO:0000256" key="4">
    <source>
        <dbReference type="ARBA" id="ARBA00022679"/>
    </source>
</evidence>
<dbReference type="InterPro" id="IPR050979">
    <property type="entry name" value="LD-transpeptidase"/>
</dbReference>
<keyword evidence="3" id="KW-0328">Glycosyltransferase</keyword>
<dbReference type="GO" id="GO:0016757">
    <property type="term" value="F:glycosyltransferase activity"/>
    <property type="evidence" value="ECO:0007669"/>
    <property type="project" value="UniProtKB-KW"/>
</dbReference>
<dbReference type="InterPro" id="IPR038063">
    <property type="entry name" value="Transpep_catalytic_dom"/>
</dbReference>
<dbReference type="EMBL" id="VLKU01000008">
    <property type="protein sequence ID" value="TWI32917.1"/>
    <property type="molecule type" value="Genomic_DNA"/>
</dbReference>
<keyword evidence="8 9" id="KW-0961">Cell wall biogenesis/degradation</keyword>
<dbReference type="InterPro" id="IPR005490">
    <property type="entry name" value="LD_TPept_cat_dom"/>
</dbReference>
<dbReference type="CDD" id="cd16913">
    <property type="entry name" value="YkuD_like"/>
    <property type="match status" value="1"/>
</dbReference>
<keyword evidence="13" id="KW-1185">Reference proteome</keyword>
<evidence type="ECO:0000256" key="2">
    <source>
        <dbReference type="ARBA" id="ARBA00005992"/>
    </source>
</evidence>
<sequence length="221" mass="24324">MDKTGQMHRLGRRGFLGSALAFGTLGVTAPAWGQAIDPTTGQQILGQSQGGAAPDLGTYQLDPNADSRRNISSFRGQDWRPYFPSLQHGAILVDVTSRALHYWSEDEATYRLFPSSIPITEELTRRGRTEIVRKAQSPTWTPTPSMRERNPSLPVQVKGGAPENPLGPYALYLTWPAYLIHGTHDTRKIGRKSSDGCYGLYNEHITELFGLAGVGTQVLIM</sequence>
<dbReference type="PROSITE" id="PS52029">
    <property type="entry name" value="LD_TPASE"/>
    <property type="match status" value="1"/>
</dbReference>
<dbReference type="RefSeq" id="WP_242008178.1">
    <property type="nucleotide sequence ID" value="NZ_VLKU01000008.1"/>
</dbReference>
<keyword evidence="5" id="KW-0378">Hydrolase</keyword>
<feature type="domain" description="L,D-TPase catalytic" evidence="11">
    <location>
        <begin position="89"/>
        <end position="221"/>
    </location>
</feature>
<feature type="region of interest" description="Disordered" evidence="10">
    <location>
        <begin position="41"/>
        <end position="70"/>
    </location>
</feature>
<feature type="active site" description="Proton donor/acceptor" evidence="9">
    <location>
        <position position="181"/>
    </location>
</feature>
<dbReference type="PANTHER" id="PTHR30582:SF24">
    <property type="entry name" value="L,D-TRANSPEPTIDASE ERFK_SRFK-RELATED"/>
    <property type="match status" value="1"/>
</dbReference>
<proteinExistence type="inferred from homology"/>
<evidence type="ECO:0000313" key="12">
    <source>
        <dbReference type="EMBL" id="TWI32917.1"/>
    </source>
</evidence>
<name>A0A562NL24_9RHOB</name>
<dbReference type="UniPathway" id="UPA00219"/>
<dbReference type="GO" id="GO:0071555">
    <property type="term" value="P:cell wall organization"/>
    <property type="evidence" value="ECO:0007669"/>
    <property type="project" value="UniProtKB-UniRule"/>
</dbReference>
<reference evidence="12 13" key="1">
    <citation type="journal article" date="2015" name="Stand. Genomic Sci.">
        <title>Genomic Encyclopedia of Bacterial and Archaeal Type Strains, Phase III: the genomes of soil and plant-associated and newly described type strains.</title>
        <authorList>
            <person name="Whitman W.B."/>
            <person name="Woyke T."/>
            <person name="Klenk H.P."/>
            <person name="Zhou Y."/>
            <person name="Lilburn T.G."/>
            <person name="Beck B.J."/>
            <person name="De Vos P."/>
            <person name="Vandamme P."/>
            <person name="Eisen J.A."/>
            <person name="Garrity G."/>
            <person name="Hugenholtz P."/>
            <person name="Kyrpides N.C."/>
        </authorList>
    </citation>
    <scope>NUCLEOTIDE SEQUENCE [LARGE SCALE GENOMIC DNA]</scope>
    <source>
        <strain evidence="12 13">CGMCC 1.5364</strain>
    </source>
</reference>
<evidence type="ECO:0000256" key="5">
    <source>
        <dbReference type="ARBA" id="ARBA00022801"/>
    </source>
</evidence>
<keyword evidence="4" id="KW-0808">Transferase</keyword>
<dbReference type="Proteomes" id="UP000316225">
    <property type="component" value="Unassembled WGS sequence"/>
</dbReference>
<dbReference type="PANTHER" id="PTHR30582">
    <property type="entry name" value="L,D-TRANSPEPTIDASE"/>
    <property type="match status" value="1"/>
</dbReference>
<protein>
    <submittedName>
        <fullName evidence="12">L,D-transpeptidase-like protein</fullName>
    </submittedName>
</protein>
<evidence type="ECO:0000256" key="8">
    <source>
        <dbReference type="ARBA" id="ARBA00023316"/>
    </source>
</evidence>
<dbReference type="Gene3D" id="2.40.440.10">
    <property type="entry name" value="L,D-transpeptidase catalytic domain-like"/>
    <property type="match status" value="1"/>
</dbReference>
<dbReference type="GO" id="GO:0005576">
    <property type="term" value="C:extracellular region"/>
    <property type="evidence" value="ECO:0007669"/>
    <property type="project" value="TreeGrafter"/>
</dbReference>
<evidence type="ECO:0000256" key="10">
    <source>
        <dbReference type="SAM" id="MobiDB-lite"/>
    </source>
</evidence>
<dbReference type="AlphaFoldDB" id="A0A562NL24"/>
<gene>
    <name evidence="12" type="ORF">IQ24_02799</name>
</gene>
<evidence type="ECO:0000256" key="3">
    <source>
        <dbReference type="ARBA" id="ARBA00022676"/>
    </source>
</evidence>
<comment type="pathway">
    <text evidence="1 9">Cell wall biogenesis; peptidoglycan biosynthesis.</text>
</comment>
<keyword evidence="7 9" id="KW-0573">Peptidoglycan synthesis</keyword>
<dbReference type="GO" id="GO:0071972">
    <property type="term" value="F:peptidoglycan L,D-transpeptidase activity"/>
    <property type="evidence" value="ECO:0007669"/>
    <property type="project" value="TreeGrafter"/>
</dbReference>
<dbReference type="SUPFAM" id="SSF141523">
    <property type="entry name" value="L,D-transpeptidase catalytic domain-like"/>
    <property type="match status" value="1"/>
</dbReference>
<evidence type="ECO:0000256" key="7">
    <source>
        <dbReference type="ARBA" id="ARBA00022984"/>
    </source>
</evidence>
<evidence type="ECO:0000259" key="11">
    <source>
        <dbReference type="PROSITE" id="PS52029"/>
    </source>
</evidence>